<keyword evidence="3" id="KW-0804">Transcription</keyword>
<dbReference type="KEGG" id="plum:A4R40_00290"/>
<dbReference type="SUPFAM" id="SSF48008">
    <property type="entry name" value="GntR ligand-binding domain-like"/>
    <property type="match status" value="1"/>
</dbReference>
<protein>
    <submittedName>
        <fullName evidence="5">FCD domain-containing protein</fullName>
    </submittedName>
</protein>
<gene>
    <name evidence="5" type="ORF">GPY51_19000</name>
</gene>
<proteinExistence type="predicted"/>
<dbReference type="AlphaFoldDB" id="A0A6L9JT84"/>
<dbReference type="GeneID" id="99863907"/>
<keyword evidence="1" id="KW-0805">Transcription regulation</keyword>
<evidence type="ECO:0000313" key="5">
    <source>
        <dbReference type="EMBL" id="NDL40786.1"/>
    </source>
</evidence>
<dbReference type="Gene3D" id="1.20.120.530">
    <property type="entry name" value="GntR ligand-binding domain-like"/>
    <property type="match status" value="1"/>
</dbReference>
<evidence type="ECO:0000259" key="4">
    <source>
        <dbReference type="Pfam" id="PF07729"/>
    </source>
</evidence>
<dbReference type="Proteomes" id="UP000479300">
    <property type="component" value="Unassembled WGS sequence"/>
</dbReference>
<evidence type="ECO:0000256" key="2">
    <source>
        <dbReference type="ARBA" id="ARBA00023125"/>
    </source>
</evidence>
<accession>A0A6L9JT84</accession>
<sequence length="77" mass="8931">MDRIDYQFHYTIYKSCGNPFLCSFANLFNLVYQNCFEAIIFDKVVPLKAHKTIVNSITQGDSYSALLACRKLLTERE</sequence>
<keyword evidence="2" id="KW-0238">DNA-binding</keyword>
<comment type="caution">
    <text evidence="5">The sequence shown here is derived from an EMBL/GenBank/DDBJ whole genome shotgun (WGS) entry which is preliminary data.</text>
</comment>
<dbReference type="EMBL" id="WSFA01000056">
    <property type="protein sequence ID" value="NDL40786.1"/>
    <property type="molecule type" value="Genomic_DNA"/>
</dbReference>
<evidence type="ECO:0000256" key="3">
    <source>
        <dbReference type="ARBA" id="ARBA00023163"/>
    </source>
</evidence>
<reference evidence="5 6" key="1">
    <citation type="submission" date="2019-12" db="EMBL/GenBank/DDBJ databases">
        <title>Engineering Photorhabdus to improve their lethality against agricultural pests.</title>
        <authorList>
            <person name="Machado R.A.R."/>
        </authorList>
    </citation>
    <scope>NUCLEOTIDE SEQUENCE [LARGE SCALE GENOMIC DNA]</scope>
    <source>
        <strain evidence="5 6">EN01</strain>
    </source>
</reference>
<organism evidence="5 6">
    <name type="scientific">Photorhabdus laumondii subsp. laumondii</name>
    <name type="common">Photorhabdus luminescens subsp. laumondii</name>
    <dbReference type="NCBI Taxonomy" id="141679"/>
    <lineage>
        <taxon>Bacteria</taxon>
        <taxon>Pseudomonadati</taxon>
        <taxon>Pseudomonadota</taxon>
        <taxon>Gammaproteobacteria</taxon>
        <taxon>Enterobacterales</taxon>
        <taxon>Morganellaceae</taxon>
        <taxon>Photorhabdus</taxon>
    </lineage>
</organism>
<dbReference type="InterPro" id="IPR008920">
    <property type="entry name" value="TF_FadR/GntR_C"/>
</dbReference>
<name>A0A6L9JT84_PHOLM</name>
<dbReference type="GO" id="GO:0003677">
    <property type="term" value="F:DNA binding"/>
    <property type="evidence" value="ECO:0007669"/>
    <property type="project" value="UniProtKB-KW"/>
</dbReference>
<feature type="domain" description="GntR C-terminal" evidence="4">
    <location>
        <begin position="3"/>
        <end position="73"/>
    </location>
</feature>
<evidence type="ECO:0000256" key="1">
    <source>
        <dbReference type="ARBA" id="ARBA00023015"/>
    </source>
</evidence>
<dbReference type="RefSeq" id="WP_049789713.1">
    <property type="nucleotide sequence ID" value="NZ_CAWPGE010000006.1"/>
</dbReference>
<dbReference type="Pfam" id="PF07729">
    <property type="entry name" value="FCD"/>
    <property type="match status" value="1"/>
</dbReference>
<evidence type="ECO:0000313" key="6">
    <source>
        <dbReference type="Proteomes" id="UP000479300"/>
    </source>
</evidence>
<dbReference type="InterPro" id="IPR011711">
    <property type="entry name" value="GntR_C"/>
</dbReference>